<sequence length="194" mass="22846">MTEHSSDYSKWLINWKTNYSSQSKSRRVIDLYEIILKSEFYDTDYWYFAGDQDINSRLVSFTKEDWQKLREDLANWKSNQIEILSLVLSTVKNSSALSDTSPLESMKSECYAYILTVCDDDLFIDLIDNIHFLKLNANKDINVLNRIKNRLLKLKDSPVIQNSGSSEFFYTKKRYEDFIVLIDTEIEKADTKNK</sequence>
<dbReference type="AlphaFoldDB" id="A0A1M5PWL8"/>
<name>A0A1M5PWL8_9FLAO</name>
<dbReference type="RefSeq" id="WP_073175866.1">
    <property type="nucleotide sequence ID" value="NZ_FQVE01000011.1"/>
</dbReference>
<reference evidence="2" key="1">
    <citation type="submission" date="2016-11" db="EMBL/GenBank/DDBJ databases">
        <authorList>
            <person name="Varghese N."/>
            <person name="Submissions S."/>
        </authorList>
    </citation>
    <scope>NUCLEOTIDE SEQUENCE [LARGE SCALE GENOMIC DNA]</scope>
    <source>
        <strain evidence="2">YR203</strain>
    </source>
</reference>
<protein>
    <submittedName>
        <fullName evidence="1">Uncharacterized protein</fullName>
    </submittedName>
</protein>
<dbReference type="EMBL" id="FQVE01000011">
    <property type="protein sequence ID" value="SHH06228.1"/>
    <property type="molecule type" value="Genomic_DNA"/>
</dbReference>
<gene>
    <name evidence="1" type="ORF">SAMN02787073_0182</name>
</gene>
<evidence type="ECO:0000313" key="2">
    <source>
        <dbReference type="Proteomes" id="UP000184108"/>
    </source>
</evidence>
<dbReference type="Proteomes" id="UP000184108">
    <property type="component" value="Unassembled WGS sequence"/>
</dbReference>
<proteinExistence type="predicted"/>
<accession>A0A1M5PWL8</accession>
<organism evidence="1 2">
    <name type="scientific">Chryseobacterium vrystaatense</name>
    <dbReference type="NCBI Taxonomy" id="307480"/>
    <lineage>
        <taxon>Bacteria</taxon>
        <taxon>Pseudomonadati</taxon>
        <taxon>Bacteroidota</taxon>
        <taxon>Flavobacteriia</taxon>
        <taxon>Flavobacteriales</taxon>
        <taxon>Weeksellaceae</taxon>
        <taxon>Chryseobacterium group</taxon>
        <taxon>Chryseobacterium</taxon>
    </lineage>
</organism>
<evidence type="ECO:0000313" key="1">
    <source>
        <dbReference type="EMBL" id="SHH06228.1"/>
    </source>
</evidence>